<comment type="caution">
    <text evidence="2">The sequence shown here is derived from an EMBL/GenBank/DDBJ whole genome shotgun (WGS) entry which is preliminary data.</text>
</comment>
<feature type="non-terminal residue" evidence="2">
    <location>
        <position position="152"/>
    </location>
</feature>
<feature type="non-terminal residue" evidence="2">
    <location>
        <position position="1"/>
    </location>
</feature>
<feature type="compositionally biased region" description="Low complexity" evidence="1">
    <location>
        <begin position="44"/>
        <end position="58"/>
    </location>
</feature>
<protein>
    <submittedName>
        <fullName evidence="2">Uncharacterized protein</fullName>
    </submittedName>
</protein>
<keyword evidence="3" id="KW-1185">Reference proteome</keyword>
<accession>A0ABN9SCU9</accession>
<proteinExistence type="predicted"/>
<dbReference type="Proteomes" id="UP001189429">
    <property type="component" value="Unassembled WGS sequence"/>
</dbReference>
<evidence type="ECO:0000313" key="2">
    <source>
        <dbReference type="EMBL" id="CAK0829816.1"/>
    </source>
</evidence>
<dbReference type="InterPro" id="IPR003774">
    <property type="entry name" value="AlgH-like"/>
</dbReference>
<dbReference type="SUPFAM" id="SSF143456">
    <property type="entry name" value="VC0467-like"/>
    <property type="match status" value="1"/>
</dbReference>
<name>A0ABN9SCU9_9DINO</name>
<evidence type="ECO:0000313" key="3">
    <source>
        <dbReference type="Proteomes" id="UP001189429"/>
    </source>
</evidence>
<feature type="region of interest" description="Disordered" evidence="1">
    <location>
        <begin position="1"/>
        <end position="63"/>
    </location>
</feature>
<reference evidence="2" key="1">
    <citation type="submission" date="2023-10" db="EMBL/GenBank/DDBJ databases">
        <authorList>
            <person name="Chen Y."/>
            <person name="Shah S."/>
            <person name="Dougan E. K."/>
            <person name="Thang M."/>
            <person name="Chan C."/>
        </authorList>
    </citation>
    <scope>NUCLEOTIDE SEQUENCE [LARGE SCALE GENOMIC DNA]</scope>
</reference>
<sequence length="152" mass="16447">AARPAAREAAAAGAAPQKRRRSAPQLPCRACRRRRSGGRDAARGEGAAAGEDAVGEAAPPRSVGDAPVRLLVFWGYAGWSRCQLMGEIARGSWGLCRAPDDLTALGPSEAWDAVYPRLVFAPKSEMSESYDGHAPEEEEQRRELRRMAIFQD</sequence>
<dbReference type="Gene3D" id="3.40.1740.10">
    <property type="entry name" value="VC0467-like"/>
    <property type="match status" value="1"/>
</dbReference>
<gene>
    <name evidence="2" type="ORF">PCOR1329_LOCUS28638</name>
</gene>
<dbReference type="Pfam" id="PF02622">
    <property type="entry name" value="DUF179"/>
    <property type="match status" value="1"/>
</dbReference>
<organism evidence="2 3">
    <name type="scientific">Prorocentrum cordatum</name>
    <dbReference type="NCBI Taxonomy" id="2364126"/>
    <lineage>
        <taxon>Eukaryota</taxon>
        <taxon>Sar</taxon>
        <taxon>Alveolata</taxon>
        <taxon>Dinophyceae</taxon>
        <taxon>Prorocentrales</taxon>
        <taxon>Prorocentraceae</taxon>
        <taxon>Prorocentrum</taxon>
    </lineage>
</organism>
<feature type="compositionally biased region" description="Low complexity" evidence="1">
    <location>
        <begin position="1"/>
        <end position="16"/>
    </location>
</feature>
<evidence type="ECO:0000256" key="1">
    <source>
        <dbReference type="SAM" id="MobiDB-lite"/>
    </source>
</evidence>
<dbReference type="EMBL" id="CAUYUJ010010607">
    <property type="protein sequence ID" value="CAK0829816.1"/>
    <property type="molecule type" value="Genomic_DNA"/>
</dbReference>